<dbReference type="AlphaFoldDB" id="A0A2T6MMM5"/>
<dbReference type="EMBL" id="LJAM02000235">
    <property type="protein sequence ID" value="RAP70918.1"/>
    <property type="molecule type" value="Genomic_DNA"/>
</dbReference>
<reference evidence="3 4" key="1">
    <citation type="submission" date="2018-04" db="EMBL/GenBank/DDBJ databases">
        <title>Genomes of the Obligate Erwinia dacicola and Facultative Enterobacter sp. OLF Endosymbionts of the Olive Fruit fly, Bactrocera oleae.</title>
        <authorList>
            <person name="Estes A.M."/>
            <person name="Hearn D.J."/>
            <person name="Agarwal S."/>
            <person name="Pierson E.A."/>
            <person name="Dunning-Hotopp J.C."/>
        </authorList>
    </citation>
    <scope>NUCLEOTIDE SEQUENCE [LARGE SCALE GENOMIC DNA]</scope>
    <source>
        <strain evidence="3 4">Oroville</strain>
    </source>
</reference>
<organism evidence="3 4">
    <name type="scientific">Candidatus Erwinia dacicola</name>
    <dbReference type="NCBI Taxonomy" id="252393"/>
    <lineage>
        <taxon>Bacteria</taxon>
        <taxon>Pseudomonadati</taxon>
        <taxon>Pseudomonadota</taxon>
        <taxon>Gammaproteobacteria</taxon>
        <taxon>Enterobacterales</taxon>
        <taxon>Erwiniaceae</taxon>
        <taxon>Erwinia</taxon>
    </lineage>
</organism>
<proteinExistence type="predicted"/>
<evidence type="ECO:0000256" key="1">
    <source>
        <dbReference type="SAM" id="MobiDB-lite"/>
    </source>
</evidence>
<dbReference type="GO" id="GO:0016787">
    <property type="term" value="F:hydrolase activity"/>
    <property type="evidence" value="ECO:0007669"/>
    <property type="project" value="UniProtKB-KW"/>
</dbReference>
<gene>
    <name evidence="3" type="ORF">ACZ87_02237</name>
    <name evidence="2" type="ORF">ACZ87_02279</name>
</gene>
<sequence>MGSAYCTTEAVFIYVAVDPKSKPLPRPADKSHFELDPQA</sequence>
<feature type="compositionally biased region" description="Basic and acidic residues" evidence="1">
    <location>
        <begin position="27"/>
        <end position="39"/>
    </location>
</feature>
<evidence type="ECO:0000313" key="2">
    <source>
        <dbReference type="EMBL" id="RAP70918.1"/>
    </source>
</evidence>
<protein>
    <submittedName>
        <fullName evidence="3">Putative acyl-CoA thioester hydrolase</fullName>
    </submittedName>
</protein>
<dbReference type="EMBL" id="LJAM02000227">
    <property type="protein sequence ID" value="RAP70960.1"/>
    <property type="molecule type" value="Genomic_DNA"/>
</dbReference>
<accession>A0A2T6MMM5</accession>
<dbReference type="Proteomes" id="UP000244334">
    <property type="component" value="Unassembled WGS sequence"/>
</dbReference>
<evidence type="ECO:0000313" key="3">
    <source>
        <dbReference type="EMBL" id="RAP70960.1"/>
    </source>
</evidence>
<feature type="region of interest" description="Disordered" evidence="1">
    <location>
        <begin position="20"/>
        <end position="39"/>
    </location>
</feature>
<comment type="caution">
    <text evidence="3">The sequence shown here is derived from an EMBL/GenBank/DDBJ whole genome shotgun (WGS) entry which is preliminary data.</text>
</comment>
<name>A0A2T6MMM5_9GAMM</name>
<evidence type="ECO:0000313" key="4">
    <source>
        <dbReference type="Proteomes" id="UP000244334"/>
    </source>
</evidence>
<keyword evidence="3" id="KW-0378">Hydrolase</keyword>
<keyword evidence="4" id="KW-1185">Reference proteome</keyword>